<keyword evidence="1" id="KW-1133">Transmembrane helix</keyword>
<dbReference type="Proteomes" id="UP000189339">
    <property type="component" value="Unassembled WGS sequence"/>
</dbReference>
<dbReference type="Gene3D" id="3.30.70.270">
    <property type="match status" value="1"/>
</dbReference>
<dbReference type="GO" id="GO:0071111">
    <property type="term" value="F:cyclic-guanylate-specific phosphodiesterase activity"/>
    <property type="evidence" value="ECO:0007669"/>
    <property type="project" value="InterPro"/>
</dbReference>
<dbReference type="Pfam" id="PF00990">
    <property type="entry name" value="GGDEF"/>
    <property type="match status" value="1"/>
</dbReference>
<comment type="caution">
    <text evidence="5">The sequence shown here is derived from an EMBL/GenBank/DDBJ whole genome shotgun (WGS) entry which is preliminary data.</text>
</comment>
<feature type="transmembrane region" description="Helical" evidence="1">
    <location>
        <begin position="239"/>
        <end position="259"/>
    </location>
</feature>
<keyword evidence="1" id="KW-0812">Transmembrane</keyword>
<dbReference type="InterPro" id="IPR050706">
    <property type="entry name" value="Cyclic-di-GMP_PDE-like"/>
</dbReference>
<dbReference type="InterPro" id="IPR043128">
    <property type="entry name" value="Rev_trsase/Diguanyl_cyclase"/>
</dbReference>
<dbReference type="InterPro" id="IPR011622">
    <property type="entry name" value="7TMR_DISM_rcpt_extracell_dom2"/>
</dbReference>
<dbReference type="EMBL" id="MSCW01000007">
    <property type="protein sequence ID" value="ONF43513.1"/>
    <property type="molecule type" value="Genomic_DNA"/>
</dbReference>
<dbReference type="SUPFAM" id="SSF55073">
    <property type="entry name" value="Nucleotide cyclase"/>
    <property type="match status" value="1"/>
</dbReference>
<dbReference type="InterPro" id="IPR029787">
    <property type="entry name" value="Nucleotide_cyclase"/>
</dbReference>
<protein>
    <submittedName>
        <fullName evidence="5">Diguanylate cyclase</fullName>
    </submittedName>
</protein>
<dbReference type="InterPro" id="IPR001633">
    <property type="entry name" value="EAL_dom"/>
</dbReference>
<sequence>MTPKRWYHLLTTLALLAVLALPVQGAEPGVQPEIEYLRLPPDPHLTPEQVMATDGWQTLGPRSPNFGYIRDTVWLRFNVPDDPALNLLEISYSHLDYIRFQLWADGRRIAEERTGDQVPFAQRPVRHRNFLFPFEHRPDRHYQILLEVRSNGAMQIPLRLWHDKAFFEAAFVEDLVHAVYYGILITAIFFNLFVFLALREKIYLLYVLSTLGYLLLIASLNGIAYQFLWPGAPDIQNRAMLIAIPFAMIFTLWFSQAFLNLRSQSRTLERLVDGVILLNLAAGLLTFATDYNTAIRLVVALSIPSCLLLTVLGPQQWLRGNRQAVYYTLAWGALSLGSAVTAANKYGLLPVSFVTVYGMQIGSALQAALLAMALASRIYQERQDKIIAREAELRALEARRSVELKLMEQALHNPLTGLPNRISFEMVLNDLIMRHPDKRLGVAVLNLNNLGSVTKTLGHRNTDRILELTAQRFNGEARHLPGALPIEQSKSRTFFLASLDRQSFGLIVDVDRAEATPKAAVQHLDTLRQPVDYLGMQIPLDARLGVALFPDHGADANTLIRRATIAEGSERARERGMAYYSPARDSYSADRLTLVTELRNALENRELALYLQPKQAMVSGQIVGVEALIRWPRRQHGTRPDEIIQVAEQTGLIKPLTRWVLEEALSLRTRLLAEGWHLNLSVNISPNNLREPDFHPHVQRLMASYPDHKGAVIFEITETSMMQDPTNSLRALNALERAGIRISIDDFGSGYSSLSYIKQLPASEIKIDRSLIADLATQPEDRVIVQNTIDMCHSLGYQVVAEGVEDEATAEILRSMGCDMIQGYLLTPPRPLDELLAWLSTPRRQPALGLG</sequence>
<accession>A0A1V2DSC8</accession>
<evidence type="ECO:0000256" key="2">
    <source>
        <dbReference type="SAM" id="SignalP"/>
    </source>
</evidence>
<evidence type="ECO:0000256" key="1">
    <source>
        <dbReference type="SAM" id="Phobius"/>
    </source>
</evidence>
<dbReference type="Pfam" id="PF00563">
    <property type="entry name" value="EAL"/>
    <property type="match status" value="1"/>
</dbReference>
<dbReference type="Gene3D" id="3.20.20.450">
    <property type="entry name" value="EAL domain"/>
    <property type="match status" value="1"/>
</dbReference>
<evidence type="ECO:0000313" key="5">
    <source>
        <dbReference type="EMBL" id="ONF43513.1"/>
    </source>
</evidence>
<feature type="chain" id="PRO_5012775949" evidence="2">
    <location>
        <begin position="26"/>
        <end position="851"/>
    </location>
</feature>
<dbReference type="InterPro" id="IPR000160">
    <property type="entry name" value="GGDEF_dom"/>
</dbReference>
<dbReference type="PANTHER" id="PTHR33121:SF70">
    <property type="entry name" value="SIGNALING PROTEIN YKOW"/>
    <property type="match status" value="1"/>
</dbReference>
<gene>
    <name evidence="5" type="ORF">BTO32_12675</name>
</gene>
<dbReference type="AlphaFoldDB" id="A0A1V2DSC8"/>
<dbReference type="SUPFAM" id="SSF141868">
    <property type="entry name" value="EAL domain-like"/>
    <property type="match status" value="1"/>
</dbReference>
<organism evidence="5 6">
    <name type="scientific">Marinobacter lutaoensis</name>
    <dbReference type="NCBI Taxonomy" id="135739"/>
    <lineage>
        <taxon>Bacteria</taxon>
        <taxon>Pseudomonadati</taxon>
        <taxon>Pseudomonadota</taxon>
        <taxon>Gammaproteobacteria</taxon>
        <taxon>Pseudomonadales</taxon>
        <taxon>Marinobacteraceae</taxon>
        <taxon>Marinobacter</taxon>
    </lineage>
</organism>
<dbReference type="SMART" id="SM00267">
    <property type="entry name" value="GGDEF"/>
    <property type="match status" value="1"/>
</dbReference>
<dbReference type="OrthoDB" id="6279314at2"/>
<dbReference type="Gene3D" id="2.60.40.2380">
    <property type="match status" value="1"/>
</dbReference>
<keyword evidence="1" id="KW-0472">Membrane</keyword>
<name>A0A1V2DSC8_9GAMM</name>
<feature type="domain" description="EAL" evidence="3">
    <location>
        <begin position="591"/>
        <end position="843"/>
    </location>
</feature>
<dbReference type="STRING" id="135739.BTO32_12675"/>
<dbReference type="InterPro" id="IPR035919">
    <property type="entry name" value="EAL_sf"/>
</dbReference>
<feature type="transmembrane region" description="Helical" evidence="1">
    <location>
        <begin position="271"/>
        <end position="288"/>
    </location>
</feature>
<dbReference type="PROSITE" id="PS50883">
    <property type="entry name" value="EAL"/>
    <property type="match status" value="1"/>
</dbReference>
<feature type="transmembrane region" description="Helical" evidence="1">
    <location>
        <begin position="294"/>
        <end position="312"/>
    </location>
</feature>
<keyword evidence="6" id="KW-1185">Reference proteome</keyword>
<feature type="transmembrane region" description="Helical" evidence="1">
    <location>
        <begin position="324"/>
        <end position="343"/>
    </location>
</feature>
<evidence type="ECO:0000313" key="6">
    <source>
        <dbReference type="Proteomes" id="UP000189339"/>
    </source>
</evidence>
<dbReference type="SMART" id="SM00052">
    <property type="entry name" value="EAL"/>
    <property type="match status" value="1"/>
</dbReference>
<dbReference type="RefSeq" id="WP_076724979.1">
    <property type="nucleotide sequence ID" value="NZ_MSCW01000007.1"/>
</dbReference>
<evidence type="ECO:0000259" key="3">
    <source>
        <dbReference type="PROSITE" id="PS50883"/>
    </source>
</evidence>
<feature type="domain" description="GGDEF" evidence="4">
    <location>
        <begin position="438"/>
        <end position="583"/>
    </location>
</feature>
<evidence type="ECO:0000259" key="4">
    <source>
        <dbReference type="PROSITE" id="PS50887"/>
    </source>
</evidence>
<dbReference type="PROSITE" id="PS50887">
    <property type="entry name" value="GGDEF"/>
    <property type="match status" value="1"/>
</dbReference>
<dbReference type="Pfam" id="PF07695">
    <property type="entry name" value="7TMR-DISM_7TM"/>
    <property type="match status" value="1"/>
</dbReference>
<keyword evidence="2" id="KW-0732">Signal</keyword>
<proteinExistence type="predicted"/>
<feature type="transmembrane region" description="Helical" evidence="1">
    <location>
        <begin position="205"/>
        <end position="227"/>
    </location>
</feature>
<feature type="signal peptide" evidence="2">
    <location>
        <begin position="1"/>
        <end position="25"/>
    </location>
</feature>
<dbReference type="InterPro" id="IPR011623">
    <property type="entry name" value="7TMR_DISM_rcpt_extracell_dom1"/>
</dbReference>
<feature type="transmembrane region" description="Helical" evidence="1">
    <location>
        <begin position="178"/>
        <end position="198"/>
    </location>
</feature>
<feature type="transmembrane region" description="Helical" evidence="1">
    <location>
        <begin position="355"/>
        <end position="375"/>
    </location>
</feature>
<reference evidence="5 6" key="1">
    <citation type="submission" date="2016-12" db="EMBL/GenBank/DDBJ databases">
        <title>Marinobacter lutaoensis whole genome sequencing.</title>
        <authorList>
            <person name="Verma A."/>
            <person name="Krishnamurthi S."/>
        </authorList>
    </citation>
    <scope>NUCLEOTIDE SEQUENCE [LARGE SCALE GENOMIC DNA]</scope>
    <source>
        <strain evidence="5 6">T5054</strain>
    </source>
</reference>
<dbReference type="CDD" id="cd01949">
    <property type="entry name" value="GGDEF"/>
    <property type="match status" value="1"/>
</dbReference>
<dbReference type="CDD" id="cd01948">
    <property type="entry name" value="EAL"/>
    <property type="match status" value="1"/>
</dbReference>
<dbReference type="PANTHER" id="PTHR33121">
    <property type="entry name" value="CYCLIC DI-GMP PHOSPHODIESTERASE PDEF"/>
    <property type="match status" value="1"/>
</dbReference>
<dbReference type="Pfam" id="PF07696">
    <property type="entry name" value="7TMR-DISMED2"/>
    <property type="match status" value="1"/>
</dbReference>